<dbReference type="Proteomes" id="UP000277108">
    <property type="component" value="Unassembled WGS sequence"/>
</dbReference>
<dbReference type="InterPro" id="IPR012338">
    <property type="entry name" value="Beta-lactam/transpept-like"/>
</dbReference>
<dbReference type="SUPFAM" id="SSF56519">
    <property type="entry name" value="Penicillin binding protein dimerisation domain"/>
    <property type="match status" value="1"/>
</dbReference>
<feature type="transmembrane region" description="Helical" evidence="12">
    <location>
        <begin position="21"/>
        <end position="42"/>
    </location>
</feature>
<comment type="similarity">
    <text evidence="3">Belongs to the transpeptidase family.</text>
</comment>
<evidence type="ECO:0000256" key="9">
    <source>
        <dbReference type="ARBA" id="ARBA00023136"/>
    </source>
</evidence>
<keyword evidence="5 12" id="KW-0812">Transmembrane</keyword>
<dbReference type="InterPro" id="IPR050515">
    <property type="entry name" value="Beta-lactam/transpept"/>
</dbReference>
<evidence type="ECO:0000256" key="10">
    <source>
        <dbReference type="ARBA" id="ARBA00023316"/>
    </source>
</evidence>
<evidence type="ECO:0000313" key="16">
    <source>
        <dbReference type="Proteomes" id="UP000277108"/>
    </source>
</evidence>
<dbReference type="GO" id="GO:0008360">
    <property type="term" value="P:regulation of cell shape"/>
    <property type="evidence" value="ECO:0007669"/>
    <property type="project" value="UniProtKB-KW"/>
</dbReference>
<dbReference type="RefSeq" id="WP_123807578.1">
    <property type="nucleotide sequence ID" value="NZ_RKRK01000002.1"/>
</dbReference>
<evidence type="ECO:0000256" key="8">
    <source>
        <dbReference type="ARBA" id="ARBA00022989"/>
    </source>
</evidence>
<evidence type="ECO:0000256" key="3">
    <source>
        <dbReference type="ARBA" id="ARBA00007171"/>
    </source>
</evidence>
<feature type="domain" description="Penicillin-binding protein transpeptidase" evidence="13">
    <location>
        <begin position="356"/>
        <end position="672"/>
    </location>
</feature>
<dbReference type="Gene3D" id="1.10.10.1230">
    <property type="entry name" value="Penicillin-binding protein, N-terminal non-catalytic domain, head sub-domain"/>
    <property type="match status" value="1"/>
</dbReference>
<evidence type="ECO:0000256" key="12">
    <source>
        <dbReference type="SAM" id="Phobius"/>
    </source>
</evidence>
<evidence type="ECO:0000256" key="6">
    <source>
        <dbReference type="ARBA" id="ARBA00022960"/>
    </source>
</evidence>
<name>A0A3N5BSS8_9BACL</name>
<dbReference type="GO" id="GO:0009252">
    <property type="term" value="P:peptidoglycan biosynthetic process"/>
    <property type="evidence" value="ECO:0007669"/>
    <property type="project" value="UniProtKB-KW"/>
</dbReference>
<dbReference type="InterPro" id="IPR005311">
    <property type="entry name" value="PBP_dimer"/>
</dbReference>
<keyword evidence="16" id="KW-1185">Reference proteome</keyword>
<dbReference type="AlphaFoldDB" id="A0A3N5BSS8"/>
<keyword evidence="6" id="KW-0133">Cell shape</keyword>
<evidence type="ECO:0000256" key="1">
    <source>
        <dbReference type="ARBA" id="ARBA00004167"/>
    </source>
</evidence>
<evidence type="ECO:0000313" key="15">
    <source>
        <dbReference type="EMBL" id="RPF58110.1"/>
    </source>
</evidence>
<dbReference type="Pfam" id="PF03717">
    <property type="entry name" value="PBP_dimer"/>
    <property type="match status" value="1"/>
</dbReference>
<dbReference type="OrthoDB" id="9770103at2"/>
<dbReference type="PANTHER" id="PTHR30627">
    <property type="entry name" value="PEPTIDOGLYCAN D,D-TRANSPEPTIDASE"/>
    <property type="match status" value="1"/>
</dbReference>
<dbReference type="GO" id="GO:0071555">
    <property type="term" value="P:cell wall organization"/>
    <property type="evidence" value="ECO:0007669"/>
    <property type="project" value="UniProtKB-KW"/>
</dbReference>
<evidence type="ECO:0000259" key="14">
    <source>
        <dbReference type="Pfam" id="PF03717"/>
    </source>
</evidence>
<evidence type="ECO:0000259" key="13">
    <source>
        <dbReference type="Pfam" id="PF00905"/>
    </source>
</evidence>
<dbReference type="Pfam" id="PF00905">
    <property type="entry name" value="Transpeptidase"/>
    <property type="match status" value="1"/>
</dbReference>
<evidence type="ECO:0000256" key="5">
    <source>
        <dbReference type="ARBA" id="ARBA00022692"/>
    </source>
</evidence>
<dbReference type="GO" id="GO:0071972">
    <property type="term" value="F:peptidoglycan L,D-transpeptidase activity"/>
    <property type="evidence" value="ECO:0007669"/>
    <property type="project" value="TreeGrafter"/>
</dbReference>
<keyword evidence="10" id="KW-0961">Cell wall biogenesis/degradation</keyword>
<evidence type="ECO:0000256" key="4">
    <source>
        <dbReference type="ARBA" id="ARBA00022475"/>
    </source>
</evidence>
<gene>
    <name evidence="15" type="ORF">EDD62_0748</name>
</gene>
<dbReference type="Gene3D" id="3.90.1310.10">
    <property type="entry name" value="Penicillin-binding protein 2a (Domain 2)"/>
    <property type="match status" value="1"/>
</dbReference>
<keyword evidence="7" id="KW-0573">Peptidoglycan synthesis</keyword>
<protein>
    <submittedName>
        <fullName evidence="15">Penicillin-binding protein 3</fullName>
    </submittedName>
</protein>
<dbReference type="EMBL" id="RKRK01000002">
    <property type="protein sequence ID" value="RPF58110.1"/>
    <property type="molecule type" value="Genomic_DNA"/>
</dbReference>
<sequence length="729" mass="82865">MEKRFDRKTVQDKLKQSLNRRINIIFLIITALIMLLILKVGYLQLIKGETYAAQIAAVENVEINNSVPRGRIFDRNGVPLVTNSSQKSIMYTRDRVTSQSELLDISKKLTNYIKMPIDNITERDKKDFWIISNRDKVEERMQKELDLFKDGSLSQQEYDQALLKKITNKDLESISDDELQQLAIFRIINGASELAPVEVKGEDVTEEEYATVSQNLDELPGVSTSMDWDRVYPQGDVLKTIFGKVSSKEEGLPKDLLDYYMARGYERNDRVGKSFLEEQYELTLSGKKTKMRYVTDKSGKIKSTEVIEPGQRGDDLVLTIDIKFQKKLEEIVEKHLKKLQKMDEEWSEEPIMDRAFIVVQDPRNGDILAMVGKIIDEDGNVSDYAYGTYQTQYMLGSSVKGATVLTAYQNNDLKVGQEIVDEGLKFKGRTSLMTSFFNPTGSKYPMDDREALQRSSNIYMYKLGLKAMGLNYSYNMGLPLDVSEASEDFQKGFHQFGLGVETQIDLPNESKGYQPKLEGNFAAIQLLQATIGQHYSYTPMQATQYVSSIANDGYRLRPHIVKEVRSATNNDELGPIKRNVEGTILNRIDNSNKEFKQVQNGFLDVYNKLYGTGYEYFAHKLPVTAAGKTGTAQRYIGKKNGEDQFVYNLTNVGYAPAENPVISFASIVPDTPMKPDRTFLPSHEIEAEMITEYFKLNKHLLPENSKGFTGEDEQSVKDGNDQLETINQN</sequence>
<dbReference type="PANTHER" id="PTHR30627:SF2">
    <property type="entry name" value="PEPTIDOGLYCAN D,D-TRANSPEPTIDASE MRDA"/>
    <property type="match status" value="1"/>
</dbReference>
<dbReference type="InterPro" id="IPR001460">
    <property type="entry name" value="PCN-bd_Tpept"/>
</dbReference>
<dbReference type="GO" id="GO:0008658">
    <property type="term" value="F:penicillin binding"/>
    <property type="evidence" value="ECO:0007669"/>
    <property type="project" value="InterPro"/>
</dbReference>
<feature type="domain" description="Penicillin-binding protein dimerisation" evidence="14">
    <location>
        <begin position="66"/>
        <end position="304"/>
    </location>
</feature>
<dbReference type="GO" id="GO:0005886">
    <property type="term" value="C:plasma membrane"/>
    <property type="evidence" value="ECO:0007669"/>
    <property type="project" value="UniProtKB-SubCell"/>
</dbReference>
<proteinExistence type="inferred from homology"/>
<organism evidence="15 16">
    <name type="scientific">Abyssicoccus albus</name>
    <dbReference type="NCBI Taxonomy" id="1817405"/>
    <lineage>
        <taxon>Bacteria</taxon>
        <taxon>Bacillati</taxon>
        <taxon>Bacillota</taxon>
        <taxon>Bacilli</taxon>
        <taxon>Bacillales</taxon>
        <taxon>Abyssicoccaceae</taxon>
    </lineage>
</organism>
<evidence type="ECO:0000256" key="11">
    <source>
        <dbReference type="SAM" id="MobiDB-lite"/>
    </source>
</evidence>
<dbReference type="InterPro" id="IPR036138">
    <property type="entry name" value="PBP_dimer_sf"/>
</dbReference>
<keyword evidence="4" id="KW-1003">Cell membrane</keyword>
<evidence type="ECO:0000256" key="2">
    <source>
        <dbReference type="ARBA" id="ARBA00004236"/>
    </source>
</evidence>
<keyword evidence="9 12" id="KW-0472">Membrane</keyword>
<reference evidence="15 16" key="1">
    <citation type="submission" date="2018-11" db="EMBL/GenBank/DDBJ databases">
        <title>Genomic Encyclopedia of Type Strains, Phase IV (KMG-IV): sequencing the most valuable type-strain genomes for metagenomic binning, comparative biology and taxonomic classification.</title>
        <authorList>
            <person name="Goeker M."/>
        </authorList>
    </citation>
    <scope>NUCLEOTIDE SEQUENCE [LARGE SCALE GENOMIC DNA]</scope>
    <source>
        <strain evidence="15 16">DSM 29158</strain>
    </source>
</reference>
<feature type="region of interest" description="Disordered" evidence="11">
    <location>
        <begin position="705"/>
        <end position="729"/>
    </location>
</feature>
<keyword evidence="8 12" id="KW-1133">Transmembrane helix</keyword>
<comment type="caution">
    <text evidence="15">The sequence shown here is derived from an EMBL/GenBank/DDBJ whole genome shotgun (WGS) entry which is preliminary data.</text>
</comment>
<evidence type="ECO:0000256" key="7">
    <source>
        <dbReference type="ARBA" id="ARBA00022984"/>
    </source>
</evidence>
<dbReference type="Gene3D" id="3.40.710.10">
    <property type="entry name" value="DD-peptidase/beta-lactamase superfamily"/>
    <property type="match status" value="1"/>
</dbReference>
<accession>A0A3N5BSS8</accession>
<dbReference type="SUPFAM" id="SSF56601">
    <property type="entry name" value="beta-lactamase/transpeptidase-like"/>
    <property type="match status" value="1"/>
</dbReference>
<comment type="subcellular location">
    <subcellularLocation>
        <location evidence="2">Cell membrane</location>
    </subcellularLocation>
    <subcellularLocation>
        <location evidence="1">Membrane</location>
        <topology evidence="1">Single-pass membrane protein</topology>
    </subcellularLocation>
</comment>